<feature type="non-terminal residue" evidence="1">
    <location>
        <position position="1"/>
    </location>
</feature>
<dbReference type="AlphaFoldDB" id="A0A8J2P314"/>
<proteinExistence type="predicted"/>
<protein>
    <submittedName>
        <fullName evidence="1">Uncharacterized protein</fullName>
    </submittedName>
</protein>
<dbReference type="Proteomes" id="UP000708208">
    <property type="component" value="Unassembled WGS sequence"/>
</dbReference>
<gene>
    <name evidence="1" type="ORF">AFUS01_LOCUS11303</name>
</gene>
<accession>A0A8J2P314</accession>
<sequence>TCPAWINGRSSPGQRLTVLFPPFEVNALLYILKEILPCNSIEAVHKILKMKRHVIIAESRKAMSIEFNIEEEYMCCRNKSDYMRTLLRDIYGSDGHVPFNRKFQWRKEIIRADLTTQDNKWSGERVVYKYR</sequence>
<evidence type="ECO:0000313" key="2">
    <source>
        <dbReference type="Proteomes" id="UP000708208"/>
    </source>
</evidence>
<evidence type="ECO:0000313" key="1">
    <source>
        <dbReference type="EMBL" id="CAG7722134.1"/>
    </source>
</evidence>
<reference evidence="1" key="1">
    <citation type="submission" date="2021-06" db="EMBL/GenBank/DDBJ databases">
        <authorList>
            <person name="Hodson N. C."/>
            <person name="Mongue J. A."/>
            <person name="Jaron S. K."/>
        </authorList>
    </citation>
    <scope>NUCLEOTIDE SEQUENCE</scope>
</reference>
<dbReference type="EMBL" id="CAJVCH010086548">
    <property type="protein sequence ID" value="CAG7722134.1"/>
    <property type="molecule type" value="Genomic_DNA"/>
</dbReference>
<comment type="caution">
    <text evidence="1">The sequence shown here is derived from an EMBL/GenBank/DDBJ whole genome shotgun (WGS) entry which is preliminary data.</text>
</comment>
<name>A0A8J2P314_9HEXA</name>
<keyword evidence="2" id="KW-1185">Reference proteome</keyword>
<organism evidence="1 2">
    <name type="scientific">Allacma fusca</name>
    <dbReference type="NCBI Taxonomy" id="39272"/>
    <lineage>
        <taxon>Eukaryota</taxon>
        <taxon>Metazoa</taxon>
        <taxon>Ecdysozoa</taxon>
        <taxon>Arthropoda</taxon>
        <taxon>Hexapoda</taxon>
        <taxon>Collembola</taxon>
        <taxon>Symphypleona</taxon>
        <taxon>Sminthuridae</taxon>
        <taxon>Allacma</taxon>
    </lineage>
</organism>